<dbReference type="AlphaFoldDB" id="A0A1V2ZVL7"/>
<evidence type="ECO:0000313" key="2">
    <source>
        <dbReference type="EMBL" id="OOC08863.1"/>
    </source>
</evidence>
<evidence type="ECO:0000256" key="1">
    <source>
        <dbReference type="SAM" id="MobiDB-lite"/>
    </source>
</evidence>
<name>A0A1V2ZVL7_9GAMM</name>
<keyword evidence="3" id="KW-1185">Reference proteome</keyword>
<organism evidence="2 3">
    <name type="scientific">Thioalkalivibrio halophilus</name>
    <dbReference type="NCBI Taxonomy" id="252474"/>
    <lineage>
        <taxon>Bacteria</taxon>
        <taxon>Pseudomonadati</taxon>
        <taxon>Pseudomonadota</taxon>
        <taxon>Gammaproteobacteria</taxon>
        <taxon>Chromatiales</taxon>
        <taxon>Ectothiorhodospiraceae</taxon>
        <taxon>Thioalkalivibrio</taxon>
    </lineage>
</organism>
<gene>
    <name evidence="2" type="ORF">B1A74_14000</name>
</gene>
<dbReference type="InterPro" id="IPR010751">
    <property type="entry name" value="TrfA"/>
</dbReference>
<dbReference type="EMBL" id="MUZR01000097">
    <property type="protein sequence ID" value="OOC08863.1"/>
    <property type="molecule type" value="Genomic_DNA"/>
</dbReference>
<dbReference type="RefSeq" id="WP_244269242.1">
    <property type="nucleotide sequence ID" value="NZ_MUZR01000097.1"/>
</dbReference>
<protein>
    <recommendedName>
        <fullName evidence="4">TrfA family protein</fullName>
    </recommendedName>
</protein>
<evidence type="ECO:0000313" key="3">
    <source>
        <dbReference type="Proteomes" id="UP000189177"/>
    </source>
</evidence>
<dbReference type="Proteomes" id="UP000189177">
    <property type="component" value="Unassembled WGS sequence"/>
</dbReference>
<proteinExistence type="predicted"/>
<dbReference type="STRING" id="252474.B1A74_14000"/>
<sequence>MDVVERARLLAEKYSSNSENHEEQDQGQEPRTVPLPFWSANHYGAPVSILRSALFGVVKRGRRAYYEGEEITAWRGTTIRYTGPRLDQADEDVWLQILQLHQEQENTGLGTRFEVSIKGLLRELDRADGKRNREWLRKSLTRLVATAVSVQAENKEYVGSLVQEFVRNEETGRYTISVNPRLASLFRHGWTKLERAQRLGLGQDQTAKWLHSFIFTHRGKPLHISWEKLQALGGSESSLREYRRSGRRALSTLSEIGAIHSWSDDGRNVTIWR</sequence>
<reference evidence="2 3" key="1">
    <citation type="submission" date="2017-02" db="EMBL/GenBank/DDBJ databases">
        <title>Genomic diversity within the haloalkaliphilic genus Thioalkalivibrio.</title>
        <authorList>
            <person name="Ahn A.-C."/>
            <person name="Meier-Kolthoff J."/>
            <person name="Overmars L."/>
            <person name="Richter M."/>
            <person name="Woyke T."/>
            <person name="Sorokin D.Y."/>
            <person name="Muyzer G."/>
        </authorList>
    </citation>
    <scope>NUCLEOTIDE SEQUENCE [LARGE SCALE GENOMIC DNA]</scope>
    <source>
        <strain evidence="2 3">HL17</strain>
    </source>
</reference>
<comment type="caution">
    <text evidence="2">The sequence shown here is derived from an EMBL/GenBank/DDBJ whole genome shotgun (WGS) entry which is preliminary data.</text>
</comment>
<feature type="region of interest" description="Disordered" evidence="1">
    <location>
        <begin position="12"/>
        <end position="31"/>
    </location>
</feature>
<evidence type="ECO:0008006" key="4">
    <source>
        <dbReference type="Google" id="ProtNLM"/>
    </source>
</evidence>
<dbReference type="Pfam" id="PF07042">
    <property type="entry name" value="TrfA"/>
    <property type="match status" value="1"/>
</dbReference>
<accession>A0A1V2ZVL7</accession>